<organism evidence="10 11">
    <name type="scientific">Elaeophora elaphi</name>
    <dbReference type="NCBI Taxonomy" id="1147741"/>
    <lineage>
        <taxon>Eukaryota</taxon>
        <taxon>Metazoa</taxon>
        <taxon>Ecdysozoa</taxon>
        <taxon>Nematoda</taxon>
        <taxon>Chromadorea</taxon>
        <taxon>Rhabditida</taxon>
        <taxon>Spirurina</taxon>
        <taxon>Spiruromorpha</taxon>
        <taxon>Filarioidea</taxon>
        <taxon>Onchocercidae</taxon>
        <taxon>Elaeophora</taxon>
    </lineage>
</organism>
<evidence type="ECO:0000256" key="9">
    <source>
        <dbReference type="ARBA" id="ARBA00047412"/>
    </source>
</evidence>
<dbReference type="Proteomes" id="UP000050640">
    <property type="component" value="Unplaced"/>
</dbReference>
<evidence type="ECO:0000256" key="8">
    <source>
        <dbReference type="ARBA" id="ARBA00026106"/>
    </source>
</evidence>
<dbReference type="PANTHER" id="PTHR11751:SF29">
    <property type="entry name" value="ALANINE TRANSAMINASE"/>
    <property type="match status" value="1"/>
</dbReference>
<sequence length="201" mass="22016">MTINSIRKAINVTSSISSQLPFINFSNQPYCIHQQIRLMASANRILTLENLNPNVIAMEYAVRGPLVIRALAIEKELDKGIKKSFNNVIKANIGDAHAMGQKPISFIRQVLACVSDPSLMNSAKYPSDVKKRAELLLSVCTGNSVGSYSHSNGIEIIRKHVAEYISCRDGGIPSNPQHILLSAGASDSIRVCMNLYVTVNF</sequence>
<comment type="catalytic activity">
    <reaction evidence="9">
        <text>L-alanine + 2-oxoglutarate = pyruvate + L-glutamate</text>
        <dbReference type="Rhea" id="RHEA:19453"/>
        <dbReference type="ChEBI" id="CHEBI:15361"/>
        <dbReference type="ChEBI" id="CHEBI:16810"/>
        <dbReference type="ChEBI" id="CHEBI:29985"/>
        <dbReference type="ChEBI" id="CHEBI:57972"/>
        <dbReference type="EC" id="2.6.1.2"/>
    </reaction>
</comment>
<dbReference type="InterPro" id="IPR015421">
    <property type="entry name" value="PyrdxlP-dep_Trfase_major"/>
</dbReference>
<dbReference type="Gene3D" id="1.10.287.1970">
    <property type="match status" value="1"/>
</dbReference>
<dbReference type="FunFam" id="1.10.287.1970:FF:000001">
    <property type="entry name" value="Alanine aminotransferase 2"/>
    <property type="match status" value="1"/>
</dbReference>
<comment type="similarity">
    <text evidence="7">Belongs to the class-I pyridoxal-phosphate-dependent aminotransferase family. Alanine aminotransferase subfamily.</text>
</comment>
<dbReference type="PANTHER" id="PTHR11751">
    <property type="entry name" value="ALANINE AMINOTRANSFERASE"/>
    <property type="match status" value="1"/>
</dbReference>
<evidence type="ECO:0000256" key="5">
    <source>
        <dbReference type="ARBA" id="ARBA00022898"/>
    </source>
</evidence>
<evidence type="ECO:0000256" key="2">
    <source>
        <dbReference type="ARBA" id="ARBA00011738"/>
    </source>
</evidence>
<dbReference type="WBParaSite" id="EEL_0001003301-mRNA-1">
    <property type="protein sequence ID" value="EEL_0001003301-mRNA-1"/>
    <property type="gene ID" value="EEL_0001003301"/>
</dbReference>
<keyword evidence="3" id="KW-0032">Aminotransferase</keyword>
<keyword evidence="10" id="KW-1185">Reference proteome</keyword>
<evidence type="ECO:0000313" key="10">
    <source>
        <dbReference type="Proteomes" id="UP000050640"/>
    </source>
</evidence>
<accession>A0A0R3S5G4</accession>
<evidence type="ECO:0000256" key="6">
    <source>
        <dbReference type="ARBA" id="ARBA00025708"/>
    </source>
</evidence>
<comment type="pathway">
    <text evidence="6">Amino-acid degradation; L-alanine degradation via transaminase pathway; pyruvate from L-alanine: step 1/1.</text>
</comment>
<name>A0A0R3S5G4_9BILA</name>
<comment type="subunit">
    <text evidence="2">Homodimer.</text>
</comment>
<dbReference type="InterPro" id="IPR045088">
    <property type="entry name" value="ALAT1/2-like"/>
</dbReference>
<dbReference type="SUPFAM" id="SSF53383">
    <property type="entry name" value="PLP-dependent transferases"/>
    <property type="match status" value="1"/>
</dbReference>
<evidence type="ECO:0000256" key="1">
    <source>
        <dbReference type="ARBA" id="ARBA00001933"/>
    </source>
</evidence>
<evidence type="ECO:0000313" key="11">
    <source>
        <dbReference type="WBParaSite" id="EEL_0001003301-mRNA-1"/>
    </source>
</evidence>
<protein>
    <recommendedName>
        <fullName evidence="8">alanine transaminase</fullName>
        <ecNumber evidence="8">2.6.1.2</ecNumber>
    </recommendedName>
</protein>
<evidence type="ECO:0000256" key="4">
    <source>
        <dbReference type="ARBA" id="ARBA00022679"/>
    </source>
</evidence>
<keyword evidence="5" id="KW-0663">Pyridoxal phosphate</keyword>
<dbReference type="STRING" id="1147741.A0A0R3S5G4"/>
<evidence type="ECO:0000256" key="3">
    <source>
        <dbReference type="ARBA" id="ARBA00022576"/>
    </source>
</evidence>
<dbReference type="EC" id="2.6.1.2" evidence="8"/>
<proteinExistence type="inferred from homology"/>
<comment type="cofactor">
    <cofactor evidence="1">
        <name>pyridoxal 5'-phosphate</name>
        <dbReference type="ChEBI" id="CHEBI:597326"/>
    </cofactor>
</comment>
<reference evidence="11" key="1">
    <citation type="submission" date="2017-02" db="UniProtKB">
        <authorList>
            <consortium name="WormBaseParasite"/>
        </authorList>
    </citation>
    <scope>IDENTIFICATION</scope>
</reference>
<dbReference type="Gene3D" id="3.40.640.10">
    <property type="entry name" value="Type I PLP-dependent aspartate aminotransferase-like (Major domain)"/>
    <property type="match status" value="1"/>
</dbReference>
<evidence type="ECO:0000256" key="7">
    <source>
        <dbReference type="ARBA" id="ARBA00025785"/>
    </source>
</evidence>
<dbReference type="InterPro" id="IPR015424">
    <property type="entry name" value="PyrdxlP-dep_Trfase"/>
</dbReference>
<keyword evidence="4" id="KW-0808">Transferase</keyword>
<dbReference type="AlphaFoldDB" id="A0A0R3S5G4"/>
<dbReference type="GO" id="GO:0004021">
    <property type="term" value="F:L-alanine:2-oxoglutarate aminotransferase activity"/>
    <property type="evidence" value="ECO:0007669"/>
    <property type="project" value="UniProtKB-EC"/>
</dbReference>